<keyword evidence="1" id="KW-0812">Transmembrane</keyword>
<dbReference type="Proteomes" id="UP000011713">
    <property type="component" value="Unassembled WGS sequence"/>
</dbReference>
<dbReference type="EMBL" id="JH598703">
    <property type="status" value="NOT_ANNOTATED_CDS"/>
    <property type="molecule type" value="Genomic_DNA"/>
</dbReference>
<evidence type="ECO:0000313" key="2">
    <source>
        <dbReference type="EnsemblProtists" id="HpaP809303"/>
    </source>
</evidence>
<keyword evidence="1" id="KW-1133">Transmembrane helix</keyword>
<dbReference type="AlphaFoldDB" id="M4BSB2"/>
<accession>M4BSB2</accession>
<sequence>MRPVWIFLRAACRVLVVCLEIIAVFYCLLQARGRCQFDESSSFSKLVVLHEKDGVASCQLFDGHISTTGLFRCCHDEMRGSQISSNLVHERCCQLKFCGMHSVLLKRYRNPRDPGSLNAQGGCEIESVSG</sequence>
<feature type="transmembrane region" description="Helical" evidence="1">
    <location>
        <begin position="6"/>
        <end position="29"/>
    </location>
</feature>
<evidence type="ECO:0000313" key="3">
    <source>
        <dbReference type="Proteomes" id="UP000011713"/>
    </source>
</evidence>
<dbReference type="EnsemblProtists" id="HpaT809303">
    <property type="protein sequence ID" value="HpaP809303"/>
    <property type="gene ID" value="HpaG809303"/>
</dbReference>
<organism evidence="2 3">
    <name type="scientific">Hyaloperonospora arabidopsidis (strain Emoy2)</name>
    <name type="common">Downy mildew agent</name>
    <name type="synonym">Peronospora arabidopsidis</name>
    <dbReference type="NCBI Taxonomy" id="559515"/>
    <lineage>
        <taxon>Eukaryota</taxon>
        <taxon>Sar</taxon>
        <taxon>Stramenopiles</taxon>
        <taxon>Oomycota</taxon>
        <taxon>Peronosporomycetes</taxon>
        <taxon>Peronosporales</taxon>
        <taxon>Peronosporaceae</taxon>
        <taxon>Hyaloperonospora</taxon>
    </lineage>
</organism>
<evidence type="ECO:0000256" key="1">
    <source>
        <dbReference type="SAM" id="Phobius"/>
    </source>
</evidence>
<dbReference type="HOGENOM" id="CLU_1942134_0_0_1"/>
<keyword evidence="3" id="KW-1185">Reference proteome</keyword>
<keyword evidence="1" id="KW-0472">Membrane</keyword>
<dbReference type="VEuPathDB" id="FungiDB:HpaG809303"/>
<name>M4BSB2_HYAAE</name>
<reference evidence="2" key="2">
    <citation type="submission" date="2015-06" db="UniProtKB">
        <authorList>
            <consortium name="EnsemblProtists"/>
        </authorList>
    </citation>
    <scope>IDENTIFICATION</scope>
    <source>
        <strain evidence="2">Emoy2</strain>
    </source>
</reference>
<dbReference type="InParanoid" id="M4BSB2"/>
<reference evidence="3" key="1">
    <citation type="journal article" date="2010" name="Science">
        <title>Signatures of adaptation to obligate biotrophy in the Hyaloperonospora arabidopsidis genome.</title>
        <authorList>
            <person name="Baxter L."/>
            <person name="Tripathy S."/>
            <person name="Ishaque N."/>
            <person name="Boot N."/>
            <person name="Cabral A."/>
            <person name="Kemen E."/>
            <person name="Thines M."/>
            <person name="Ah-Fong A."/>
            <person name="Anderson R."/>
            <person name="Badejoko W."/>
            <person name="Bittner-Eddy P."/>
            <person name="Boore J.L."/>
            <person name="Chibucos M.C."/>
            <person name="Coates M."/>
            <person name="Dehal P."/>
            <person name="Delehaunty K."/>
            <person name="Dong S."/>
            <person name="Downton P."/>
            <person name="Dumas B."/>
            <person name="Fabro G."/>
            <person name="Fronick C."/>
            <person name="Fuerstenberg S.I."/>
            <person name="Fulton L."/>
            <person name="Gaulin E."/>
            <person name="Govers F."/>
            <person name="Hughes L."/>
            <person name="Humphray S."/>
            <person name="Jiang R.H."/>
            <person name="Judelson H."/>
            <person name="Kamoun S."/>
            <person name="Kyung K."/>
            <person name="Meijer H."/>
            <person name="Minx P."/>
            <person name="Morris P."/>
            <person name="Nelson J."/>
            <person name="Phuntumart V."/>
            <person name="Qutob D."/>
            <person name="Rehmany A."/>
            <person name="Rougon-Cardoso A."/>
            <person name="Ryden P."/>
            <person name="Torto-Alalibo T."/>
            <person name="Studholme D."/>
            <person name="Wang Y."/>
            <person name="Win J."/>
            <person name="Wood J."/>
            <person name="Clifton S.W."/>
            <person name="Rogers J."/>
            <person name="Van den Ackerveken G."/>
            <person name="Jones J.D."/>
            <person name="McDowell J.M."/>
            <person name="Beynon J."/>
            <person name="Tyler B.M."/>
        </authorList>
    </citation>
    <scope>NUCLEOTIDE SEQUENCE [LARGE SCALE GENOMIC DNA]</scope>
    <source>
        <strain evidence="3">Emoy2</strain>
    </source>
</reference>
<proteinExistence type="predicted"/>
<protein>
    <submittedName>
        <fullName evidence="2">Uncharacterized protein</fullName>
    </submittedName>
</protein>